<protein>
    <submittedName>
        <fullName evidence="1">Uncharacterized protein</fullName>
    </submittedName>
</protein>
<sequence length="289" mass="32905">MEAIEETAEEKAFEADCFRGIKYQHEFKKSDMCVQVDVLLRFMSSGLLIDTHGLSTDTRSGAVAWVRYCERKRQARGRGFNCLTQGVSADVIKIVGAYETSAEATETITCWSTVSFVIQYQIGKLGRSLQHLLVLKQEAMFTVSYTKQLKESKKKVQDGYSVMFQTVFSGLLQFEKVSKVLRMSFQELQRFRWSKRGSACGQRCEEDVGNFSIGSPQKAWTTRTSKQSQYRGVCIPRSGKVRRSAKHRFFATVKICVEENFRISSEYLLAVEVVYKGFLSQSASGLRQR</sequence>
<dbReference type="EMBL" id="JAAMPC010000010">
    <property type="protein sequence ID" value="KAG2286879.1"/>
    <property type="molecule type" value="Genomic_DNA"/>
</dbReference>
<evidence type="ECO:0000313" key="2">
    <source>
        <dbReference type="Proteomes" id="UP000886595"/>
    </source>
</evidence>
<comment type="caution">
    <text evidence="1">The sequence shown here is derived from an EMBL/GenBank/DDBJ whole genome shotgun (WGS) entry which is preliminary data.</text>
</comment>
<gene>
    <name evidence="1" type="ORF">Bca52824_046483</name>
</gene>
<organism evidence="1 2">
    <name type="scientific">Brassica carinata</name>
    <name type="common">Ethiopian mustard</name>
    <name type="synonym">Abyssinian cabbage</name>
    <dbReference type="NCBI Taxonomy" id="52824"/>
    <lineage>
        <taxon>Eukaryota</taxon>
        <taxon>Viridiplantae</taxon>
        <taxon>Streptophyta</taxon>
        <taxon>Embryophyta</taxon>
        <taxon>Tracheophyta</taxon>
        <taxon>Spermatophyta</taxon>
        <taxon>Magnoliopsida</taxon>
        <taxon>eudicotyledons</taxon>
        <taxon>Gunneridae</taxon>
        <taxon>Pentapetalae</taxon>
        <taxon>rosids</taxon>
        <taxon>malvids</taxon>
        <taxon>Brassicales</taxon>
        <taxon>Brassicaceae</taxon>
        <taxon>Brassiceae</taxon>
        <taxon>Brassica</taxon>
    </lineage>
</organism>
<reference evidence="1 2" key="1">
    <citation type="submission" date="2020-02" db="EMBL/GenBank/DDBJ databases">
        <authorList>
            <person name="Ma Q."/>
            <person name="Huang Y."/>
            <person name="Song X."/>
            <person name="Pei D."/>
        </authorList>
    </citation>
    <scope>NUCLEOTIDE SEQUENCE [LARGE SCALE GENOMIC DNA]</scope>
    <source>
        <strain evidence="1">Sxm20200214</strain>
        <tissue evidence="1">Leaf</tissue>
    </source>
</reference>
<proteinExistence type="predicted"/>
<dbReference type="AlphaFoldDB" id="A0A8X7RCY5"/>
<accession>A0A8X7RCY5</accession>
<name>A0A8X7RCY5_BRACI</name>
<dbReference type="Proteomes" id="UP000886595">
    <property type="component" value="Unassembled WGS sequence"/>
</dbReference>
<evidence type="ECO:0000313" key="1">
    <source>
        <dbReference type="EMBL" id="KAG2286879.1"/>
    </source>
</evidence>
<keyword evidence="2" id="KW-1185">Reference proteome</keyword>